<keyword evidence="2" id="KW-0812">Transmembrane</keyword>
<evidence type="ECO:0000313" key="4">
    <source>
        <dbReference type="Proteomes" id="UP000094801"/>
    </source>
</evidence>
<keyword evidence="4" id="KW-1185">Reference proteome</keyword>
<keyword evidence="2" id="KW-0472">Membrane</keyword>
<feature type="compositionally biased region" description="Acidic residues" evidence="1">
    <location>
        <begin position="96"/>
        <end position="108"/>
    </location>
</feature>
<feature type="region of interest" description="Disordered" evidence="1">
    <location>
        <begin position="68"/>
        <end position="120"/>
    </location>
</feature>
<reference evidence="4" key="1">
    <citation type="submission" date="2016-04" db="EMBL/GenBank/DDBJ databases">
        <title>Comparative genomics of biotechnologically important yeasts.</title>
        <authorList>
            <consortium name="DOE Joint Genome Institute"/>
            <person name="Riley R."/>
            <person name="Haridas S."/>
            <person name="Wolfe K.H."/>
            <person name="Lopes M.R."/>
            <person name="Hittinger C.T."/>
            <person name="Goker M."/>
            <person name="Salamov A."/>
            <person name="Wisecaver J."/>
            <person name="Long T.M."/>
            <person name="Aerts A.L."/>
            <person name="Barry K."/>
            <person name="Choi C."/>
            <person name="Clum A."/>
            <person name="Coughlan A.Y."/>
            <person name="Deshpande S."/>
            <person name="Douglass A.P."/>
            <person name="Hanson S.J."/>
            <person name="Klenk H.-P."/>
            <person name="Labutti K."/>
            <person name="Lapidus A."/>
            <person name="Lindquist E."/>
            <person name="Lipzen A."/>
            <person name="Meier-Kolthoff J.P."/>
            <person name="Ohm R.A."/>
            <person name="Otillar R.P."/>
            <person name="Pangilinan J."/>
            <person name="Peng Y."/>
            <person name="Rokas A."/>
            <person name="Rosa C.A."/>
            <person name="Scheuner C."/>
            <person name="Sibirny A.A."/>
            <person name="Slot J.C."/>
            <person name="Stielow J.B."/>
            <person name="Sun H."/>
            <person name="Kurtzman C.P."/>
            <person name="Blackwell M."/>
            <person name="Grigoriev I.V."/>
            <person name="Jeffries T.W."/>
        </authorList>
    </citation>
    <scope>NUCLEOTIDE SEQUENCE [LARGE SCALE GENOMIC DNA]</scope>
    <source>
        <strain evidence="4">NRRL YB-2248</strain>
    </source>
</reference>
<protein>
    <submittedName>
        <fullName evidence="3">Uncharacterized protein</fullName>
    </submittedName>
</protein>
<evidence type="ECO:0000256" key="2">
    <source>
        <dbReference type="SAM" id="Phobius"/>
    </source>
</evidence>
<gene>
    <name evidence="3" type="ORF">CANARDRAFT_10513</name>
</gene>
<feature type="transmembrane region" description="Helical" evidence="2">
    <location>
        <begin position="33"/>
        <end position="55"/>
    </location>
</feature>
<accession>A0A1E4SSX1</accession>
<evidence type="ECO:0000256" key="1">
    <source>
        <dbReference type="SAM" id="MobiDB-lite"/>
    </source>
</evidence>
<sequence length="133" mass="14018">MSAPSQYKFSNHVKLFEDDFLAVPLPDLLSSTALGIILSCFISSSTVAAGVRLLVFEIPTADGATNVEISAHSGDNSSSELNSPAAENVQSIEDISGAEDTSEEDYTDTDSAKDHLTDSSKAADGIDDAAKWF</sequence>
<feature type="compositionally biased region" description="Polar residues" evidence="1">
    <location>
        <begin position="73"/>
        <end position="82"/>
    </location>
</feature>
<dbReference type="AlphaFoldDB" id="A0A1E4SSX1"/>
<proteinExistence type="predicted"/>
<evidence type="ECO:0000313" key="3">
    <source>
        <dbReference type="EMBL" id="ODV82492.1"/>
    </source>
</evidence>
<organism evidence="3 4">
    <name type="scientific">[Candida] arabinofermentans NRRL YB-2248</name>
    <dbReference type="NCBI Taxonomy" id="983967"/>
    <lineage>
        <taxon>Eukaryota</taxon>
        <taxon>Fungi</taxon>
        <taxon>Dikarya</taxon>
        <taxon>Ascomycota</taxon>
        <taxon>Saccharomycotina</taxon>
        <taxon>Pichiomycetes</taxon>
        <taxon>Pichiales</taxon>
        <taxon>Pichiaceae</taxon>
        <taxon>Ogataea</taxon>
        <taxon>Ogataea/Candida clade</taxon>
    </lineage>
</organism>
<keyword evidence="2" id="KW-1133">Transmembrane helix</keyword>
<name>A0A1E4SSX1_9ASCO</name>
<dbReference type="EMBL" id="KV453897">
    <property type="protein sequence ID" value="ODV82492.1"/>
    <property type="molecule type" value="Genomic_DNA"/>
</dbReference>
<dbReference type="Proteomes" id="UP000094801">
    <property type="component" value="Unassembled WGS sequence"/>
</dbReference>